<dbReference type="SMART" id="SM00448">
    <property type="entry name" value="REC"/>
    <property type="match status" value="1"/>
</dbReference>
<keyword evidence="12" id="KW-0145">Chemotaxis</keyword>
<reference evidence="20 21" key="1">
    <citation type="submission" date="2019-02" db="EMBL/GenBank/DDBJ databases">
        <title>Deep-cultivation of Planctomycetes and their phenomic and genomic characterization uncovers novel biology.</title>
        <authorList>
            <person name="Wiegand S."/>
            <person name="Jogler M."/>
            <person name="Boedeker C."/>
            <person name="Pinto D."/>
            <person name="Vollmers J."/>
            <person name="Rivas-Marin E."/>
            <person name="Kohn T."/>
            <person name="Peeters S.H."/>
            <person name="Heuer A."/>
            <person name="Rast P."/>
            <person name="Oberbeckmann S."/>
            <person name="Bunk B."/>
            <person name="Jeske O."/>
            <person name="Meyerdierks A."/>
            <person name="Storesund J.E."/>
            <person name="Kallscheuer N."/>
            <person name="Luecker S."/>
            <person name="Lage O.M."/>
            <person name="Pohl T."/>
            <person name="Merkel B.J."/>
            <person name="Hornburger P."/>
            <person name="Mueller R.-W."/>
            <person name="Bruemmer F."/>
            <person name="Labrenz M."/>
            <person name="Spormann A.M."/>
            <person name="Op Den Camp H."/>
            <person name="Overmann J."/>
            <person name="Amann R."/>
            <person name="Jetten M.S.M."/>
            <person name="Mascher T."/>
            <person name="Medema M.H."/>
            <person name="Devos D.P."/>
            <person name="Kaster A.-K."/>
            <person name="Ovreas L."/>
            <person name="Rohde M."/>
            <person name="Galperin M.Y."/>
            <person name="Jogler C."/>
        </authorList>
    </citation>
    <scope>NUCLEOTIDE SEQUENCE [LARGE SCALE GENOMIC DNA]</scope>
    <source>
        <strain evidence="20 21">Pla52o</strain>
    </source>
</reference>
<dbReference type="Gene3D" id="3.30.450.40">
    <property type="match status" value="1"/>
</dbReference>
<dbReference type="GO" id="GO:0000156">
    <property type="term" value="F:phosphorelay response regulator activity"/>
    <property type="evidence" value="ECO:0007669"/>
    <property type="project" value="InterPro"/>
</dbReference>
<dbReference type="CDD" id="cd00082">
    <property type="entry name" value="HisKA"/>
    <property type="match status" value="1"/>
</dbReference>
<feature type="domain" description="PAC" evidence="18">
    <location>
        <begin position="593"/>
        <end position="646"/>
    </location>
</feature>
<dbReference type="PROSITE" id="PS50817">
    <property type="entry name" value="INTEIN_N_TER"/>
    <property type="match status" value="1"/>
</dbReference>
<feature type="domain" description="Histidine kinase" evidence="15">
    <location>
        <begin position="1496"/>
        <end position="1714"/>
    </location>
</feature>
<comment type="subcellular location">
    <subcellularLocation>
        <location evidence="2">Membrane</location>
    </subcellularLocation>
</comment>
<dbReference type="InterPro" id="IPR013655">
    <property type="entry name" value="PAS_fold_3"/>
</dbReference>
<dbReference type="Gene3D" id="3.40.50.180">
    <property type="entry name" value="Methylesterase CheB, C-terminal domain"/>
    <property type="match status" value="1"/>
</dbReference>
<evidence type="ECO:0000256" key="4">
    <source>
        <dbReference type="ARBA" id="ARBA00022553"/>
    </source>
</evidence>
<dbReference type="InterPro" id="IPR003661">
    <property type="entry name" value="HisK_dim/P_dom"/>
</dbReference>
<name>A0A5C6CAE7_9BACT</name>
<dbReference type="InterPro" id="IPR029016">
    <property type="entry name" value="GAF-like_dom_sf"/>
</dbReference>
<evidence type="ECO:0000256" key="1">
    <source>
        <dbReference type="ARBA" id="ARBA00000085"/>
    </source>
</evidence>
<dbReference type="SUPFAM" id="SSF55781">
    <property type="entry name" value="GAF domain-like"/>
    <property type="match status" value="1"/>
</dbReference>
<sequence length="1870" mass="207659">MKQSDPLDRPSSVSNPLIVGVGASVDGLQAFQEFLITLGETPGMAIVVVPHGDGASASRFAERLPEITKLDVVEIIGRHRVEADTIYLGSPQQRIELVHGFVTVVAREHEGPQAAAIDHFFNSIAKQPDVCGVGVIFSAGGSDRNLGLKTLRDRGGLPFPQDPRSDQFDNLSPSVATTGVPRPLMSPQALGTELLQYATQQRNQANAPGWKHFHVQIEEAIPTIVTPIDEFAPATAVIDPSGQVITSSPNIGRYLTIDGGTFQTNIIKMAPRDLRSGLRAAIANATQQNRTVHHEPLSLCDGEKPGRVMLTVQPIPRLGEDVPLLLVVFHELGFPQGREPFKPSGASATEDKDAIIAHLQRELETTREALDRSIQDLEAANGNRESSKQEVRTSIDATGRAKTVLENWFGSEQSATVFLNHDLLILGFTPAICEIYGLVRSDVGRPLLNFVPRVNEMPPLPDPKSLAEGDCIEHPVTATSGKSFIRRVLPYKSPHGPDEGIVVTFTDVSEQRESQKQLVTPVTQPRSIAQATPSRVAYVTPNLRYGFVNAAYAAQWQQGIEDVVGKKILEVVGPEHYQNIEPHLTQGLHGKHTTCEMTLHVPDSTETQIMEVTYVPQANPDGTIVGCHMVLTDITERKRSEQALLRSRQELAVGVDVAKLGLGRVDFINNRITLTAEAAAMHGISDSEITITRDAFHAHYHPEDRESVIQLVQDCLDGNGDGRCDLEYRIVLANGQTHWISTRKQVEFDRSVDPPRPTTAILAAQDITERKHAELNMAFLADLQAQFSSLASVAELMAVATEQTAKYLGLSRCILAEFDEQAQQVDIIYEHHDASLQSIVGRHRVEDFHTEVERKQLIAGRQFYLADTQHRRNDSQLAKQFRSLQIGAFCNSAYVTKQRIRFVVSATKPHAYQWRADELHLLQEIVNRLCVRIERARAETALADRETHLRRVIDNTVAFIGVLDIDGTLREANQPALSVASLRRDDVIGKPFWECYWWNYDDDVVAQLKSAFARTLQGETIRYDAVIRVGEDQRTTIDFMLVPVRDNNGKITHVIPSGVDVNDRKAAEDLVRQNAEQLADKQAKLIALLADYERAESKLQVLFDNGYYYTGIVELDGTSTDINEIALNQLGATIEQATNRPFWDCPWWGDNAMVKEKLKHGLAKAIAGEIYREDLPFWLSDGCERITDFIFTPARNQEGEVVFVVANGSDVTELRRAEDELKKREQHLKLSLQAGRLGTWEWNPESDRVTWSDELRSIFGRNDAPTDDSFAATMLVIHPEDRVEAANYLKAVIEGTGSTYRIDWRIIRADNGKTSWVENLGLISRNSMGKAILVTGITRDVTERKHYELALAEGKERLTMALRAGGMAVWEWSEEGAFWDESMCELLGLPAETQCDAQTLMALVHPDDLPRLTEAWFRTVEEKDCLDEEFRILRPDGSTRWIAAVGELVHRDAGEVKRVLGLTWDITEQHELQESLQVARAQAEAASNSKSEFLANMSHEIRTPMTAILGYTDLIAEQIAHPEALEHVRTIRRNGDFLLDIINDILDLSKIEAGKLEVSSEPFAPCRLIEDVRSIMEVRATEDGLDLAVEYVGGVPAQVVSDPKRLKQILVNLVGNAIKFTHHGGVRLRVHYLADQQAMRIDIIDTGIGMKPEQQTRLFKPFMQGDSSVTRDFGGTGLGLAISQRLAKMLGGNITAHSIEGKGSTFSVTIATGDIRGIALNQPSLTVPPPSEDHEQTAPITLDCNILVVDDRRDIRFLSKSLLRKAGATVDEAEDGEVAIEMVEAKIGQGKCYDLILLDMQMPRLDGYQTAEQLRRLGFAGPIIALTADAMQGDMPRCIQSGCNDYLSKPINKIVMLQLVRRYVDRSSPP</sequence>
<dbReference type="InterPro" id="IPR000700">
    <property type="entry name" value="PAS-assoc_C"/>
</dbReference>
<accession>A0A5C6CAE7</accession>
<dbReference type="SUPFAM" id="SSF55785">
    <property type="entry name" value="PYP-like sensor domain (PAS domain)"/>
    <property type="match status" value="6"/>
</dbReference>
<dbReference type="InterPro" id="IPR005467">
    <property type="entry name" value="His_kinase_dom"/>
</dbReference>
<dbReference type="InterPro" id="IPR004358">
    <property type="entry name" value="Sig_transdc_His_kin-like_C"/>
</dbReference>
<evidence type="ECO:0000256" key="10">
    <source>
        <dbReference type="ARBA" id="ARBA00023136"/>
    </source>
</evidence>
<dbReference type="InterPro" id="IPR000673">
    <property type="entry name" value="Sig_transdc_resp-reg_Me-estase"/>
</dbReference>
<dbReference type="InterPro" id="IPR001789">
    <property type="entry name" value="Sig_transdc_resp-reg_receiver"/>
</dbReference>
<dbReference type="InterPro" id="IPR036890">
    <property type="entry name" value="HATPase_C_sf"/>
</dbReference>
<dbReference type="InterPro" id="IPR036097">
    <property type="entry name" value="HisK_dim/P_sf"/>
</dbReference>
<evidence type="ECO:0000256" key="9">
    <source>
        <dbReference type="ARBA" id="ARBA00023012"/>
    </source>
</evidence>
<dbReference type="InterPro" id="IPR011006">
    <property type="entry name" value="CheY-like_superfamily"/>
</dbReference>
<dbReference type="EC" id="2.7.13.3" evidence="3"/>
<keyword evidence="12" id="KW-0378">Hydrolase</keyword>
<evidence type="ECO:0000313" key="20">
    <source>
        <dbReference type="EMBL" id="TWU21683.1"/>
    </source>
</evidence>
<feature type="domain" description="PAC" evidence="18">
    <location>
        <begin position="1019"/>
        <end position="1073"/>
    </location>
</feature>
<dbReference type="PROSITE" id="PS50109">
    <property type="entry name" value="HIS_KIN"/>
    <property type="match status" value="1"/>
</dbReference>
<dbReference type="GO" id="GO:0005737">
    <property type="term" value="C:cytoplasm"/>
    <property type="evidence" value="ECO:0007669"/>
    <property type="project" value="InterPro"/>
</dbReference>
<dbReference type="InterPro" id="IPR013656">
    <property type="entry name" value="PAS_4"/>
</dbReference>
<keyword evidence="11" id="KW-0131">Cell cycle</keyword>
<dbReference type="SMART" id="SM00086">
    <property type="entry name" value="PAC"/>
    <property type="match status" value="6"/>
</dbReference>
<feature type="modified residue" description="4-aspartylphosphate" evidence="13">
    <location>
        <position position="1799"/>
    </location>
</feature>
<comment type="caution">
    <text evidence="20">The sequence shown here is derived from an EMBL/GenBank/DDBJ whole genome shotgun (WGS) entry which is preliminary data.</text>
</comment>
<evidence type="ECO:0000259" key="18">
    <source>
        <dbReference type="PROSITE" id="PS50113"/>
    </source>
</evidence>
<dbReference type="Gene3D" id="3.30.565.10">
    <property type="entry name" value="Histidine kinase-like ATPase, C-terminal domain"/>
    <property type="match status" value="1"/>
</dbReference>
<keyword evidence="21" id="KW-1185">Reference proteome</keyword>
<dbReference type="PROSITE" id="PS50110">
    <property type="entry name" value="RESPONSE_REGULATORY"/>
    <property type="match status" value="1"/>
</dbReference>
<proteinExistence type="predicted"/>
<dbReference type="PROSITE" id="PS50113">
    <property type="entry name" value="PAC"/>
    <property type="match status" value="5"/>
</dbReference>
<evidence type="ECO:0000256" key="5">
    <source>
        <dbReference type="ARBA" id="ARBA00022679"/>
    </source>
</evidence>
<evidence type="ECO:0000256" key="13">
    <source>
        <dbReference type="PROSITE-ProRule" id="PRU00169"/>
    </source>
</evidence>
<evidence type="ECO:0000256" key="2">
    <source>
        <dbReference type="ARBA" id="ARBA00004370"/>
    </source>
</evidence>
<feature type="coiled-coil region" evidence="14">
    <location>
        <begin position="356"/>
        <end position="390"/>
    </location>
</feature>
<dbReference type="CDD" id="cd00130">
    <property type="entry name" value="PAS"/>
    <property type="match status" value="4"/>
</dbReference>
<dbReference type="OrthoDB" id="288469at2"/>
<dbReference type="InterPro" id="IPR003594">
    <property type="entry name" value="HATPase_dom"/>
</dbReference>
<dbReference type="GO" id="GO:0006935">
    <property type="term" value="P:chemotaxis"/>
    <property type="evidence" value="ECO:0007669"/>
    <property type="project" value="UniProtKB-UniRule"/>
</dbReference>
<dbReference type="InterPro" id="IPR035965">
    <property type="entry name" value="PAS-like_dom_sf"/>
</dbReference>
<dbReference type="PROSITE" id="PS50112">
    <property type="entry name" value="PAS"/>
    <property type="match status" value="2"/>
</dbReference>
<evidence type="ECO:0000256" key="8">
    <source>
        <dbReference type="ARBA" id="ARBA00022840"/>
    </source>
</evidence>
<evidence type="ECO:0000256" key="11">
    <source>
        <dbReference type="ARBA" id="ARBA00023306"/>
    </source>
</evidence>
<dbReference type="GO" id="GO:0000155">
    <property type="term" value="F:phosphorelay sensor kinase activity"/>
    <property type="evidence" value="ECO:0007669"/>
    <property type="project" value="InterPro"/>
</dbReference>
<gene>
    <name evidence="20" type="primary">luxQ_4</name>
    <name evidence="20" type="ORF">Pla52o_38700</name>
</gene>
<feature type="domain" description="PAC" evidence="18">
    <location>
        <begin position="1171"/>
        <end position="1223"/>
    </location>
</feature>
<evidence type="ECO:0000256" key="14">
    <source>
        <dbReference type="SAM" id="Coils"/>
    </source>
</evidence>
<keyword evidence="4 13" id="KW-0597">Phosphoprotein</keyword>
<evidence type="ECO:0000259" key="15">
    <source>
        <dbReference type="PROSITE" id="PS50109"/>
    </source>
</evidence>
<feature type="active site" evidence="12">
    <location>
        <position position="24"/>
    </location>
</feature>
<dbReference type="SUPFAM" id="SSF52738">
    <property type="entry name" value="Methylesterase CheB, C-terminal domain"/>
    <property type="match status" value="1"/>
</dbReference>
<organism evidence="20 21">
    <name type="scientific">Novipirellula galeiformis</name>
    <dbReference type="NCBI Taxonomy" id="2528004"/>
    <lineage>
        <taxon>Bacteria</taxon>
        <taxon>Pseudomonadati</taxon>
        <taxon>Planctomycetota</taxon>
        <taxon>Planctomycetia</taxon>
        <taxon>Pirellulales</taxon>
        <taxon>Pirellulaceae</taxon>
        <taxon>Novipirellula</taxon>
    </lineage>
</organism>
<feature type="active site" evidence="12">
    <location>
        <position position="51"/>
    </location>
</feature>
<keyword evidence="10" id="KW-0472">Membrane</keyword>
<dbReference type="GO" id="GO:0005524">
    <property type="term" value="F:ATP binding"/>
    <property type="evidence" value="ECO:0007669"/>
    <property type="project" value="UniProtKB-KW"/>
</dbReference>
<dbReference type="Gene3D" id="2.10.70.100">
    <property type="match status" value="3"/>
</dbReference>
<keyword evidence="7 20" id="KW-0418">Kinase</keyword>
<dbReference type="SUPFAM" id="SSF52172">
    <property type="entry name" value="CheY-like"/>
    <property type="match status" value="1"/>
</dbReference>
<keyword evidence="8" id="KW-0067">ATP-binding</keyword>
<dbReference type="Proteomes" id="UP000316304">
    <property type="component" value="Unassembled WGS sequence"/>
</dbReference>
<dbReference type="FunFam" id="3.30.565.10:FF:000010">
    <property type="entry name" value="Sensor histidine kinase RcsC"/>
    <property type="match status" value="1"/>
</dbReference>
<dbReference type="GO" id="GO:0008984">
    <property type="term" value="F:protein-glutamate methylesterase activity"/>
    <property type="evidence" value="ECO:0007669"/>
    <property type="project" value="InterPro"/>
</dbReference>
<feature type="domain" description="Response regulatory" evidence="16">
    <location>
        <begin position="1745"/>
        <end position="1864"/>
    </location>
</feature>
<dbReference type="PRINTS" id="PR00344">
    <property type="entry name" value="BCTRLSENSOR"/>
</dbReference>
<dbReference type="Gene3D" id="3.40.50.2300">
    <property type="match status" value="1"/>
</dbReference>
<dbReference type="FunFam" id="1.10.287.130:FF:000038">
    <property type="entry name" value="Sensory transduction histidine kinase"/>
    <property type="match status" value="1"/>
</dbReference>
<dbReference type="Pfam" id="PF08448">
    <property type="entry name" value="PAS_4"/>
    <property type="match status" value="3"/>
</dbReference>
<dbReference type="Pfam" id="PF08447">
    <property type="entry name" value="PAS_3"/>
    <property type="match status" value="3"/>
</dbReference>
<dbReference type="SUPFAM" id="SSF55874">
    <property type="entry name" value="ATPase domain of HSP90 chaperone/DNA topoisomerase II/histidine kinase"/>
    <property type="match status" value="1"/>
</dbReference>
<dbReference type="GO" id="GO:0005886">
    <property type="term" value="C:plasma membrane"/>
    <property type="evidence" value="ECO:0007669"/>
    <property type="project" value="TreeGrafter"/>
</dbReference>
<dbReference type="PROSITE" id="PS50122">
    <property type="entry name" value="CHEB"/>
    <property type="match status" value="1"/>
</dbReference>
<feature type="active site" evidence="12">
    <location>
        <position position="143"/>
    </location>
</feature>
<comment type="catalytic activity">
    <reaction evidence="1">
        <text>ATP + protein L-histidine = ADP + protein N-phospho-L-histidine.</text>
        <dbReference type="EC" id="2.7.13.3"/>
    </reaction>
</comment>
<dbReference type="NCBIfam" id="TIGR00229">
    <property type="entry name" value="sensory_box"/>
    <property type="match status" value="5"/>
</dbReference>
<evidence type="ECO:0000259" key="16">
    <source>
        <dbReference type="PROSITE" id="PS50110"/>
    </source>
</evidence>
<dbReference type="Gene3D" id="3.30.450.20">
    <property type="entry name" value="PAS domain"/>
    <property type="match status" value="6"/>
</dbReference>
<dbReference type="SMART" id="SM00091">
    <property type="entry name" value="PAS"/>
    <property type="match status" value="7"/>
</dbReference>
<feature type="domain" description="PAS" evidence="17">
    <location>
        <begin position="1378"/>
        <end position="1423"/>
    </location>
</feature>
<dbReference type="Pfam" id="PF00072">
    <property type="entry name" value="Response_reg"/>
    <property type="match status" value="1"/>
</dbReference>
<evidence type="ECO:0000256" key="12">
    <source>
        <dbReference type="PROSITE-ProRule" id="PRU00050"/>
    </source>
</evidence>
<protein>
    <recommendedName>
        <fullName evidence="3">histidine kinase</fullName>
        <ecNumber evidence="3">2.7.13.3</ecNumber>
    </recommendedName>
</protein>
<dbReference type="PANTHER" id="PTHR43047">
    <property type="entry name" value="TWO-COMPONENT HISTIDINE PROTEIN KINASE"/>
    <property type="match status" value="1"/>
</dbReference>
<keyword evidence="6" id="KW-0547">Nucleotide-binding</keyword>
<dbReference type="SUPFAM" id="SSF47384">
    <property type="entry name" value="Homodimeric domain of signal transducing histidine kinase"/>
    <property type="match status" value="1"/>
</dbReference>
<dbReference type="InterPro" id="IPR001610">
    <property type="entry name" value="PAC"/>
</dbReference>
<dbReference type="CDD" id="cd17546">
    <property type="entry name" value="REC_hyHK_CKI1_RcsC-like"/>
    <property type="match status" value="1"/>
</dbReference>
<dbReference type="SMART" id="SM00387">
    <property type="entry name" value="HATPase_c"/>
    <property type="match status" value="1"/>
</dbReference>
<feature type="domain" description="PAC" evidence="18">
    <location>
        <begin position="1300"/>
        <end position="1353"/>
    </location>
</feature>
<evidence type="ECO:0000259" key="19">
    <source>
        <dbReference type="PROSITE" id="PS50122"/>
    </source>
</evidence>
<dbReference type="PANTHER" id="PTHR43047:SF72">
    <property type="entry name" value="OSMOSENSING HISTIDINE PROTEIN KINASE SLN1"/>
    <property type="match status" value="1"/>
</dbReference>
<dbReference type="FunFam" id="3.30.450.20:FF:000155">
    <property type="entry name" value="Sensor histidine kinase TodS"/>
    <property type="match status" value="1"/>
</dbReference>
<dbReference type="Pfam" id="PF01339">
    <property type="entry name" value="CheB_methylest"/>
    <property type="match status" value="1"/>
</dbReference>
<dbReference type="GO" id="GO:0016539">
    <property type="term" value="P:intein-mediated protein splicing"/>
    <property type="evidence" value="ECO:0007669"/>
    <property type="project" value="InterPro"/>
</dbReference>
<keyword evidence="9" id="KW-0902">Two-component regulatory system</keyword>
<dbReference type="SMART" id="SM00388">
    <property type="entry name" value="HisKA"/>
    <property type="match status" value="1"/>
</dbReference>
<keyword evidence="14" id="KW-0175">Coiled coil</keyword>
<evidence type="ECO:0000256" key="3">
    <source>
        <dbReference type="ARBA" id="ARBA00012438"/>
    </source>
</evidence>
<evidence type="ECO:0000256" key="6">
    <source>
        <dbReference type="ARBA" id="ARBA00022741"/>
    </source>
</evidence>
<dbReference type="GO" id="GO:0009927">
    <property type="term" value="F:histidine phosphotransfer kinase activity"/>
    <property type="evidence" value="ECO:0007669"/>
    <property type="project" value="TreeGrafter"/>
</dbReference>
<dbReference type="CDD" id="cd16922">
    <property type="entry name" value="HATPase_EvgS-ArcB-TorS-like"/>
    <property type="match status" value="1"/>
</dbReference>
<dbReference type="InterPro" id="IPR006141">
    <property type="entry name" value="Intein_N"/>
</dbReference>
<evidence type="ECO:0000259" key="17">
    <source>
        <dbReference type="PROSITE" id="PS50112"/>
    </source>
</evidence>
<feature type="domain" description="CheB-type methylesterase" evidence="19">
    <location>
        <begin position="12"/>
        <end position="201"/>
    </location>
</feature>
<keyword evidence="5 20" id="KW-0808">Transferase</keyword>
<feature type="domain" description="PAC" evidence="18">
    <location>
        <begin position="1426"/>
        <end position="1478"/>
    </location>
</feature>
<dbReference type="Pfam" id="PF02518">
    <property type="entry name" value="HATPase_c"/>
    <property type="match status" value="1"/>
</dbReference>
<feature type="domain" description="PAS" evidence="17">
    <location>
        <begin position="945"/>
        <end position="1019"/>
    </location>
</feature>
<dbReference type="InterPro" id="IPR000014">
    <property type="entry name" value="PAS"/>
</dbReference>
<dbReference type="EMBL" id="SJPT01000006">
    <property type="protein sequence ID" value="TWU21683.1"/>
    <property type="molecule type" value="Genomic_DNA"/>
</dbReference>
<dbReference type="InterPro" id="IPR035909">
    <property type="entry name" value="CheB_C"/>
</dbReference>
<evidence type="ECO:0000313" key="21">
    <source>
        <dbReference type="Proteomes" id="UP000316304"/>
    </source>
</evidence>
<dbReference type="Pfam" id="PF00512">
    <property type="entry name" value="HisKA"/>
    <property type="match status" value="1"/>
</dbReference>
<dbReference type="Pfam" id="PF13596">
    <property type="entry name" value="PAS_10"/>
    <property type="match status" value="1"/>
</dbReference>
<dbReference type="Gene3D" id="1.10.287.130">
    <property type="match status" value="1"/>
</dbReference>
<evidence type="ECO:0000256" key="7">
    <source>
        <dbReference type="ARBA" id="ARBA00022777"/>
    </source>
</evidence>